<accession>A0A380THN2</accession>
<protein>
    <submittedName>
        <fullName evidence="1">Uncharacterized protein</fullName>
    </submittedName>
</protein>
<dbReference type="EMBL" id="UIDG01000501">
    <property type="protein sequence ID" value="SUS07982.1"/>
    <property type="molecule type" value="Genomic_DNA"/>
</dbReference>
<organism evidence="1">
    <name type="scientific">metagenome</name>
    <dbReference type="NCBI Taxonomy" id="256318"/>
    <lineage>
        <taxon>unclassified sequences</taxon>
        <taxon>metagenomes</taxon>
    </lineage>
</organism>
<sequence>MRHLVLDLAAGSVEHARNIAGPDTDRWLATSERVHYKSSGAVAWWTGAAFRPRRYRREIGAETGLATRYSLDRAHSSVGRAADS</sequence>
<proteinExistence type="predicted"/>
<gene>
    <name evidence="1" type="ORF">DF3PB_550004</name>
</gene>
<reference evidence="1" key="1">
    <citation type="submission" date="2018-07" db="EMBL/GenBank/DDBJ databases">
        <authorList>
            <person name="Quirk P.G."/>
            <person name="Krulwich T.A."/>
        </authorList>
    </citation>
    <scope>NUCLEOTIDE SEQUENCE</scope>
</reference>
<dbReference type="AlphaFoldDB" id="A0A380THN2"/>
<evidence type="ECO:0000313" key="1">
    <source>
        <dbReference type="EMBL" id="SUS07982.1"/>
    </source>
</evidence>
<name>A0A380THN2_9ZZZZ</name>